<feature type="transmembrane region" description="Helical" evidence="2">
    <location>
        <begin position="2024"/>
        <end position="2047"/>
    </location>
</feature>
<evidence type="ECO:0000313" key="3">
    <source>
        <dbReference type="EMBL" id="KAK3272705.1"/>
    </source>
</evidence>
<feature type="compositionally biased region" description="Polar residues" evidence="1">
    <location>
        <begin position="1372"/>
        <end position="1387"/>
    </location>
</feature>
<reference evidence="3 4" key="1">
    <citation type="journal article" date="2015" name="Genome Biol. Evol.">
        <title>Comparative Genomics of a Bacterivorous Green Alga Reveals Evolutionary Causalities and Consequences of Phago-Mixotrophic Mode of Nutrition.</title>
        <authorList>
            <person name="Burns J.A."/>
            <person name="Paasch A."/>
            <person name="Narechania A."/>
            <person name="Kim E."/>
        </authorList>
    </citation>
    <scope>NUCLEOTIDE SEQUENCE [LARGE SCALE GENOMIC DNA]</scope>
    <source>
        <strain evidence="3 4">PLY_AMNH</strain>
    </source>
</reference>
<dbReference type="PANTHER" id="PTHR24216">
    <property type="entry name" value="PAXILLIN-RELATED"/>
    <property type="match status" value="1"/>
</dbReference>
<feature type="region of interest" description="Disordered" evidence="1">
    <location>
        <begin position="1314"/>
        <end position="1359"/>
    </location>
</feature>
<comment type="caution">
    <text evidence="3">The sequence shown here is derived from an EMBL/GenBank/DDBJ whole genome shotgun (WGS) entry which is preliminary data.</text>
</comment>
<keyword evidence="4" id="KW-1185">Reference proteome</keyword>
<feature type="compositionally biased region" description="Basic and acidic residues" evidence="1">
    <location>
        <begin position="403"/>
        <end position="416"/>
    </location>
</feature>
<feature type="region of interest" description="Disordered" evidence="1">
    <location>
        <begin position="714"/>
        <end position="750"/>
    </location>
</feature>
<feature type="region of interest" description="Disordered" evidence="1">
    <location>
        <begin position="396"/>
        <end position="433"/>
    </location>
</feature>
<gene>
    <name evidence="3" type="ORF">CYMTET_19009</name>
</gene>
<feature type="transmembrane region" description="Helical" evidence="2">
    <location>
        <begin position="304"/>
        <end position="328"/>
    </location>
</feature>
<feature type="compositionally biased region" description="Basic and acidic residues" evidence="1">
    <location>
        <begin position="1333"/>
        <end position="1358"/>
    </location>
</feature>
<feature type="compositionally biased region" description="Basic and acidic residues" evidence="1">
    <location>
        <begin position="1189"/>
        <end position="1200"/>
    </location>
</feature>
<feature type="compositionally biased region" description="Polar residues" evidence="1">
    <location>
        <begin position="544"/>
        <end position="565"/>
    </location>
</feature>
<sequence>YEAQNITLYFSSHPDRMCYDTLLNFSSLGIIEFEVDVNISSTPLNGISSPITLTREWHGSGDHATYRLCGFDHIGHYQLSITVRGQNSSSHVVFYEEDIDLVTVYVAPPPNPPCPPLPPLSPMPPSPPPAIHLTSDLTGGAHFPSDEISLHQFQEQNVTLYMRSAPEPTAEADSWRQQSTCYDTLLNFSGLGVVDFNVEVNVTGTTLDATSNQWTLTQEVTSKDSATFRVCGFDREGGYRLSVAVHATDGTSREVFMKEDIDIVSVYLAPPPLIPFLPPPPPSPPSPFPPPYITIPVIDPVPSYFLVLVALVVIVVCGWYGTICMAHLRRIRWTVRERIFDRQFGILEHALRVNPDGLHTWSLVCNSDLNPTLHPKLPAESSHSAPKMAFRRWRSARPAKAASSEDRADDTAHGEGRVTPASSEEKSAAPGRERACTWAAYSNPPATGQEANGKDMNLPAGRFSARVEALLESGKSHSRHSWQALMGGAPSKGSSCGGEAETTGLLKVEREEVILPRADGQAAADEPAALQHMGSGVAIGGHVETSQEGSSSTGVGKCTPTSEKASSCDMAGIECTSTSEEAAGEVAEEGRRASASREAAGEVAEEGRRTSTSREAAGEVAEEGRRASASEEAASEVAEEGRRASASREAAGDASARRIKASMESSTSLAARRYTSTEDNCEENSEVLSSEWAQEGWVTASQHASDNAAAGLSNGEINATASERNVPAERSVSARKNIPGKVPGSDLADGHAVRMEEAGGYVATDGSMGRLLAPAGPVAESYSDDAELAELPSPRLLNRTVYMNLSRVARRAKSRAPASLPTPHSLPLGAISAQAVGSTLSSTQDLSPQPVPPLRSRNLLAEMPRGSVHGSSSSAREVPSCPPSSSLDAVHAADDTASDSCGSAALEILPPPRSAARPPWEDRPCEPDNEAQRFDQYQEHPEPKTIASALPTTLIPNPASPSLAPIAPRRVSRSSDTLRSPLLKRLSPLPQPFVASPPSKGRPKPASPIQRREMALAASSSILHRSMNAAAASARRLSFASVTAVPPSTQRAEDMSAAAPLVPQEGGPARGGADSGADTLAVAGQGRPWQKALWWSSAAEMPTHATSLSASSEGSIRLSDAREWRGAKEAGRGGERWLGPDRQELQPGTAYAAAVLQILDYLGEHLDGVPSDQEPLQRPIGSRPSASSRSDRVDVEDTGREGPASSLSQISLFGGGHARGNPSSQTLLAQAEGSQEQGLTAAESSGDAVQAQPLLEPVPESSSGDARASRGTSGWKALMSSGLGERVSAAGRSRAPTIEGMVEAAAAMMHLVTSRPGSEGKPQSRAGGGAGRASERRRREAEEAQRRSARDRSVEADHATTAAMAARLGLDRTSTGALPGNRTSGWTAVSREASRRRSSRNQEGGRRMEGAVGAALEMSKKRQAVRRQIGLRLRVAVGMTARWREAQERRRLEMLASVLRVPLRGLRCGVSLHAFQKRQAAGSRALSVWRTALRTEKVRKEPEIPQSRMLGTALLLAFLARHRLAGTHFLHEQLELAVAAPWAMRPDSKDFMTTLTEMEGLLDMMEGSWPSDDEDDDQSAAPVMVWSLSHLQCEDGSFAPTPALDTALQGPLPSEPGKHGAEPAPRERAAEASASLVQNERPPRSTGQCSVLAQLQVLKQEMPLTDELHDLFATICVVERCMQLPCGCWTPRRMPPSYQERRLRLFTKASSFAEERCVDAPAASSTPAIAAALRRAAVDASACGVAGKQHSELVTESRKKLGQGVGQRRIPSAVVTWVLERHPWRQLAKKDWGAVPSSAGSAATACCYSVAMLAVAALICYSNAARACKEYKQHLGCSSAALAAFGKPPFQECLYSRSCGHLYAAAGCSGHYTCPDGFSFSPLTLTLHEALKTAFALAMLPLVIRDVPLWTGFALPAQSQPLSRGQAAQRYTLNGSRRPSGSSLISVRLLLERSLRGAAEAAAAMGLRVRFWWAVGLRRRTHMAVFQELMAEEKWREQRRKASAAAGDANPSSCEGMLEGITQPYWICISTLLVASLCVLLQYGVWIHDMFGWAGERWTLMSNEIWDAVVWDGKTSVKEVEAPSELVGAAAAAVRVDDDLLEDLNISPNVGKVVCEDPEVGY</sequence>
<proteinExistence type="predicted"/>
<feature type="compositionally biased region" description="Basic and acidic residues" evidence="1">
    <location>
        <begin position="919"/>
        <end position="929"/>
    </location>
</feature>
<keyword evidence="2" id="KW-0812">Transmembrane</keyword>
<name>A0AAE0L5R6_9CHLO</name>
<feature type="region of interest" description="Disordered" evidence="1">
    <location>
        <begin position="1230"/>
        <end position="1249"/>
    </location>
</feature>
<dbReference type="EMBL" id="LGRX02008825">
    <property type="protein sequence ID" value="KAK3272705.1"/>
    <property type="molecule type" value="Genomic_DNA"/>
</dbReference>
<feature type="region of interest" description="Disordered" evidence="1">
    <location>
        <begin position="957"/>
        <end position="976"/>
    </location>
</feature>
<evidence type="ECO:0000256" key="1">
    <source>
        <dbReference type="SAM" id="MobiDB-lite"/>
    </source>
</evidence>
<accession>A0AAE0L5R6</accession>
<keyword evidence="2" id="KW-0472">Membrane</keyword>
<dbReference type="Proteomes" id="UP001190700">
    <property type="component" value="Unassembled WGS sequence"/>
</dbReference>
<feature type="region of interest" description="Disordered" evidence="1">
    <location>
        <begin position="1169"/>
        <end position="1224"/>
    </location>
</feature>
<feature type="non-terminal residue" evidence="3">
    <location>
        <position position="1"/>
    </location>
</feature>
<feature type="compositionally biased region" description="Basic and acidic residues" evidence="1">
    <location>
        <begin position="1616"/>
        <end position="1630"/>
    </location>
</feature>
<feature type="compositionally biased region" description="Basic and acidic residues" evidence="1">
    <location>
        <begin position="423"/>
        <end position="433"/>
    </location>
</feature>
<keyword evidence="2" id="KW-1133">Transmembrane helix</keyword>
<feature type="region of interest" description="Disordered" evidence="1">
    <location>
        <begin position="542"/>
        <end position="688"/>
    </location>
</feature>
<feature type="region of interest" description="Disordered" evidence="1">
    <location>
        <begin position="981"/>
        <end position="1008"/>
    </location>
</feature>
<feature type="region of interest" description="Disordered" evidence="1">
    <location>
        <begin position="1371"/>
        <end position="1410"/>
    </location>
</feature>
<organism evidence="3 4">
    <name type="scientific">Cymbomonas tetramitiformis</name>
    <dbReference type="NCBI Taxonomy" id="36881"/>
    <lineage>
        <taxon>Eukaryota</taxon>
        <taxon>Viridiplantae</taxon>
        <taxon>Chlorophyta</taxon>
        <taxon>Pyramimonadophyceae</taxon>
        <taxon>Pyramimonadales</taxon>
        <taxon>Pyramimonadaceae</taxon>
        <taxon>Cymbomonas</taxon>
    </lineage>
</organism>
<protein>
    <submittedName>
        <fullName evidence="3">Uncharacterized protein</fullName>
    </submittedName>
</protein>
<dbReference type="PANTHER" id="PTHR24216:SF65">
    <property type="entry name" value="PAXILLIN-LIKE PROTEIN 1"/>
    <property type="match status" value="1"/>
</dbReference>
<evidence type="ECO:0000313" key="4">
    <source>
        <dbReference type="Proteomes" id="UP001190700"/>
    </source>
</evidence>
<evidence type="ECO:0000256" key="2">
    <source>
        <dbReference type="SAM" id="Phobius"/>
    </source>
</evidence>
<feature type="region of interest" description="Disordered" evidence="1">
    <location>
        <begin position="1599"/>
        <end position="1646"/>
    </location>
</feature>
<feature type="region of interest" description="Disordered" evidence="1">
    <location>
        <begin position="864"/>
        <end position="929"/>
    </location>
</feature>